<protein>
    <submittedName>
        <fullName evidence="2">Uncharacterized protein</fullName>
    </submittedName>
</protein>
<comment type="caution">
    <text evidence="2">The sequence shown here is derived from an EMBL/GenBank/DDBJ whole genome shotgun (WGS) entry which is preliminary data.</text>
</comment>
<organism evidence="2 3">
    <name type="scientific">Dactylosporangium maewongense</name>
    <dbReference type="NCBI Taxonomy" id="634393"/>
    <lineage>
        <taxon>Bacteria</taxon>
        <taxon>Bacillati</taxon>
        <taxon>Actinomycetota</taxon>
        <taxon>Actinomycetes</taxon>
        <taxon>Micromonosporales</taxon>
        <taxon>Micromonosporaceae</taxon>
        <taxon>Dactylosporangium</taxon>
    </lineage>
</organism>
<keyword evidence="3" id="KW-1185">Reference proteome</keyword>
<feature type="chain" id="PRO_5045982522" evidence="1">
    <location>
        <begin position="30"/>
        <end position="134"/>
    </location>
</feature>
<keyword evidence="1" id="KW-0732">Signal</keyword>
<reference evidence="2 3" key="1">
    <citation type="journal article" date="2019" name="Int. J. Syst. Evol. Microbiol.">
        <title>The Global Catalogue of Microorganisms (GCM) 10K type strain sequencing project: providing services to taxonomists for standard genome sequencing and annotation.</title>
        <authorList>
            <consortium name="The Broad Institute Genomics Platform"/>
            <consortium name="The Broad Institute Genome Sequencing Center for Infectious Disease"/>
            <person name="Wu L."/>
            <person name="Ma J."/>
        </authorList>
    </citation>
    <scope>NUCLEOTIDE SEQUENCE [LARGE SCALE GENOMIC DNA]</scope>
    <source>
        <strain evidence="2 3">JCM 15933</strain>
    </source>
</reference>
<proteinExistence type="predicted"/>
<dbReference type="RefSeq" id="WP_344510655.1">
    <property type="nucleotide sequence ID" value="NZ_BAAAQD010000025.1"/>
</dbReference>
<evidence type="ECO:0000313" key="2">
    <source>
        <dbReference type="EMBL" id="GAA1556211.1"/>
    </source>
</evidence>
<dbReference type="Proteomes" id="UP001501470">
    <property type="component" value="Unassembled WGS sequence"/>
</dbReference>
<gene>
    <name evidence="2" type="ORF">GCM10009827_091320</name>
</gene>
<sequence>MSLRRFFSAVTATIVLVSGIAAFSPAANAADPFACEIHIGGTSESYEIVKGYGSIGSGCVGWTVNVRIQRSRAWPILWETMKSARITGPGYDQYVYYNCAGTGTHDFRTSVWAERNNPWGQKEKTSAVLYEVVC</sequence>
<feature type="signal peptide" evidence="1">
    <location>
        <begin position="1"/>
        <end position="29"/>
    </location>
</feature>
<evidence type="ECO:0000313" key="3">
    <source>
        <dbReference type="Proteomes" id="UP001501470"/>
    </source>
</evidence>
<name>A0ABN2CE18_9ACTN</name>
<dbReference type="EMBL" id="BAAAQD010000025">
    <property type="protein sequence ID" value="GAA1556211.1"/>
    <property type="molecule type" value="Genomic_DNA"/>
</dbReference>
<evidence type="ECO:0000256" key="1">
    <source>
        <dbReference type="SAM" id="SignalP"/>
    </source>
</evidence>
<accession>A0ABN2CE18</accession>